<gene>
    <name evidence="2" type="ORF">RJ640_022174</name>
</gene>
<name>A0AA88S5F1_9ASTE</name>
<accession>A0AA88S5F1</accession>
<dbReference type="GO" id="GO:0000460">
    <property type="term" value="P:maturation of 5.8S rRNA"/>
    <property type="evidence" value="ECO:0007669"/>
    <property type="project" value="TreeGrafter"/>
</dbReference>
<evidence type="ECO:0000313" key="2">
    <source>
        <dbReference type="EMBL" id="KAK2996057.1"/>
    </source>
</evidence>
<dbReference type="AlphaFoldDB" id="A0AA88S5F1"/>
<sequence>MAKRELSTTLKNLKFMQRAAPKEEKSKKEEETTPNGSFPPSSTPKRWYGEMEGSVVITEGDPHPGARKGRMSFQSFNPSIDKLNEEGANVRQPEGSSSSSGNQSGGTPNRSSVSFNIRCAMFLLSGINGCRENGSSQDGSENLKQGHTNGDLKRKPGAAVAEIRYPNKSQKIDQGMQHSSSNNSSSQKQPKRDKLDFNVLRPSKSQNKRVGPQQE</sequence>
<feature type="region of interest" description="Disordered" evidence="1">
    <location>
        <begin position="1"/>
        <end position="112"/>
    </location>
</feature>
<dbReference type="Pfam" id="PF10175">
    <property type="entry name" value="MPP6"/>
    <property type="match status" value="1"/>
</dbReference>
<protein>
    <recommendedName>
        <fullName evidence="4">M-phase phosphoprotein 6</fullName>
    </recommendedName>
</protein>
<dbReference type="Proteomes" id="UP001187471">
    <property type="component" value="Unassembled WGS sequence"/>
</dbReference>
<dbReference type="InterPro" id="IPR019324">
    <property type="entry name" value="MPP6"/>
</dbReference>
<feature type="region of interest" description="Disordered" evidence="1">
    <location>
        <begin position="128"/>
        <end position="215"/>
    </location>
</feature>
<feature type="compositionally biased region" description="Polar residues" evidence="1">
    <location>
        <begin position="133"/>
        <end position="148"/>
    </location>
</feature>
<organism evidence="2 3">
    <name type="scientific">Escallonia rubra</name>
    <dbReference type="NCBI Taxonomy" id="112253"/>
    <lineage>
        <taxon>Eukaryota</taxon>
        <taxon>Viridiplantae</taxon>
        <taxon>Streptophyta</taxon>
        <taxon>Embryophyta</taxon>
        <taxon>Tracheophyta</taxon>
        <taxon>Spermatophyta</taxon>
        <taxon>Magnoliopsida</taxon>
        <taxon>eudicotyledons</taxon>
        <taxon>Gunneridae</taxon>
        <taxon>Pentapetalae</taxon>
        <taxon>asterids</taxon>
        <taxon>campanulids</taxon>
        <taxon>Escalloniales</taxon>
        <taxon>Escalloniaceae</taxon>
        <taxon>Escallonia</taxon>
    </lineage>
</organism>
<evidence type="ECO:0008006" key="4">
    <source>
        <dbReference type="Google" id="ProtNLM"/>
    </source>
</evidence>
<feature type="compositionally biased region" description="Low complexity" evidence="1">
    <location>
        <begin position="95"/>
        <end position="106"/>
    </location>
</feature>
<reference evidence="2" key="1">
    <citation type="submission" date="2022-12" db="EMBL/GenBank/DDBJ databases">
        <title>Draft genome assemblies for two species of Escallonia (Escalloniales).</title>
        <authorList>
            <person name="Chanderbali A."/>
            <person name="Dervinis C."/>
            <person name="Anghel I."/>
            <person name="Soltis D."/>
            <person name="Soltis P."/>
            <person name="Zapata F."/>
        </authorList>
    </citation>
    <scope>NUCLEOTIDE SEQUENCE</scope>
    <source>
        <strain evidence="2">UCBG92.1500</strain>
        <tissue evidence="2">Leaf</tissue>
    </source>
</reference>
<feature type="compositionally biased region" description="Basic and acidic residues" evidence="1">
    <location>
        <begin position="20"/>
        <end position="31"/>
    </location>
</feature>
<keyword evidence="3" id="KW-1185">Reference proteome</keyword>
<evidence type="ECO:0000313" key="3">
    <source>
        <dbReference type="Proteomes" id="UP001187471"/>
    </source>
</evidence>
<dbReference type="PANTHER" id="PTHR13582:SF0">
    <property type="entry name" value="M-PHASE PHOSPHOPROTEIN 6"/>
    <property type="match status" value="1"/>
</dbReference>
<comment type="caution">
    <text evidence="2">The sequence shown here is derived from an EMBL/GenBank/DDBJ whole genome shotgun (WGS) entry which is preliminary data.</text>
</comment>
<evidence type="ECO:0000256" key="1">
    <source>
        <dbReference type="SAM" id="MobiDB-lite"/>
    </source>
</evidence>
<dbReference type="EMBL" id="JAVXUO010000018">
    <property type="protein sequence ID" value="KAK2996057.1"/>
    <property type="molecule type" value="Genomic_DNA"/>
</dbReference>
<dbReference type="PANTHER" id="PTHR13582">
    <property type="entry name" value="M-PHASE PHOSPHOPROTEIN 6"/>
    <property type="match status" value="1"/>
</dbReference>
<proteinExistence type="predicted"/>
<feature type="compositionally biased region" description="Polar residues" evidence="1">
    <location>
        <begin position="33"/>
        <end position="44"/>
    </location>
</feature>